<organism evidence="1 2">
    <name type="scientific">Teichococcus rhizosphaerae</name>
    <dbReference type="NCBI Taxonomy" id="1335062"/>
    <lineage>
        <taxon>Bacteria</taxon>
        <taxon>Pseudomonadati</taxon>
        <taxon>Pseudomonadota</taxon>
        <taxon>Alphaproteobacteria</taxon>
        <taxon>Acetobacterales</taxon>
        <taxon>Roseomonadaceae</taxon>
        <taxon>Roseomonas</taxon>
    </lineage>
</organism>
<sequence length="64" mass="6896">MMASKTITVSNTTLFRVAAQQLGDARDWWRIARLNGLTDPMVVGLVTLQIPEPRANSGGGLPDS</sequence>
<dbReference type="Proteomes" id="UP000223527">
    <property type="component" value="Unassembled WGS sequence"/>
</dbReference>
<reference evidence="1 2" key="1">
    <citation type="submission" date="2017-10" db="EMBL/GenBank/DDBJ databases">
        <authorList>
            <person name="Banno H."/>
            <person name="Chua N.-H."/>
        </authorList>
    </citation>
    <scope>NUCLEOTIDE SEQUENCE [LARGE SCALE GENOMIC DNA]</scope>
    <source>
        <strain evidence="1 2">YW11</strain>
    </source>
</reference>
<dbReference type="OrthoDB" id="8453045at2"/>
<keyword evidence="2" id="KW-1185">Reference proteome</keyword>
<dbReference type="AlphaFoldDB" id="A0A2C7A6F6"/>
<evidence type="ECO:0008006" key="3">
    <source>
        <dbReference type="Google" id="ProtNLM"/>
    </source>
</evidence>
<accession>A0A2C7A6F6</accession>
<name>A0A2C7A6F6_9PROT</name>
<dbReference type="EMBL" id="PDNU01000092">
    <property type="protein sequence ID" value="PHK92895.1"/>
    <property type="molecule type" value="Genomic_DNA"/>
</dbReference>
<proteinExistence type="predicted"/>
<protein>
    <recommendedName>
        <fullName evidence="3">LysM domain-containing protein</fullName>
    </recommendedName>
</protein>
<gene>
    <name evidence="1" type="ORF">CR162_21525</name>
</gene>
<comment type="caution">
    <text evidence="1">The sequence shown here is derived from an EMBL/GenBank/DDBJ whole genome shotgun (WGS) entry which is preliminary data.</text>
</comment>
<evidence type="ECO:0000313" key="1">
    <source>
        <dbReference type="EMBL" id="PHK92895.1"/>
    </source>
</evidence>
<evidence type="ECO:0000313" key="2">
    <source>
        <dbReference type="Proteomes" id="UP000223527"/>
    </source>
</evidence>